<dbReference type="EMBL" id="SDMP01000013">
    <property type="protein sequence ID" value="RYR19513.1"/>
    <property type="molecule type" value="Genomic_DNA"/>
</dbReference>
<comment type="caution">
    <text evidence="1">The sequence shown here is derived from an EMBL/GenBank/DDBJ whole genome shotgun (WGS) entry which is preliminary data.</text>
</comment>
<organism evidence="1 2">
    <name type="scientific">Arachis hypogaea</name>
    <name type="common">Peanut</name>
    <dbReference type="NCBI Taxonomy" id="3818"/>
    <lineage>
        <taxon>Eukaryota</taxon>
        <taxon>Viridiplantae</taxon>
        <taxon>Streptophyta</taxon>
        <taxon>Embryophyta</taxon>
        <taxon>Tracheophyta</taxon>
        <taxon>Spermatophyta</taxon>
        <taxon>Magnoliopsida</taxon>
        <taxon>eudicotyledons</taxon>
        <taxon>Gunneridae</taxon>
        <taxon>Pentapetalae</taxon>
        <taxon>rosids</taxon>
        <taxon>fabids</taxon>
        <taxon>Fabales</taxon>
        <taxon>Fabaceae</taxon>
        <taxon>Papilionoideae</taxon>
        <taxon>50 kb inversion clade</taxon>
        <taxon>dalbergioids sensu lato</taxon>
        <taxon>Dalbergieae</taxon>
        <taxon>Pterocarpus clade</taxon>
        <taxon>Arachis</taxon>
    </lineage>
</organism>
<name>A0A444ZZB4_ARAHY</name>
<sequence>MVSTILIILNEYLGEYEGNPNEDYDVKDEEAFAFIHSENELGCFKRPTEKKKSHLRPLHVTAYMSDICVNKVLVNRGATISLSLEQMLIKVGKHFDDLNPSNISMNDYSSMSTPVKGLVTLQVQVGSLYRNIILWWCLQRLVIMPCFDEIGTMALELYLRPCIRAFFFGLMTTRNQYFRTNFEMKLR</sequence>
<dbReference type="AlphaFoldDB" id="A0A444ZZB4"/>
<evidence type="ECO:0000313" key="2">
    <source>
        <dbReference type="Proteomes" id="UP000289738"/>
    </source>
</evidence>
<gene>
    <name evidence="1" type="ORF">Ahy_B03g064304</name>
</gene>
<protein>
    <submittedName>
        <fullName evidence="1">Uncharacterized protein</fullName>
    </submittedName>
</protein>
<evidence type="ECO:0000313" key="1">
    <source>
        <dbReference type="EMBL" id="RYR19513.1"/>
    </source>
</evidence>
<dbReference type="Proteomes" id="UP000289738">
    <property type="component" value="Chromosome B03"/>
</dbReference>
<keyword evidence="2" id="KW-1185">Reference proteome</keyword>
<accession>A0A444ZZB4</accession>
<proteinExistence type="predicted"/>
<reference evidence="1 2" key="1">
    <citation type="submission" date="2019-01" db="EMBL/GenBank/DDBJ databases">
        <title>Sequencing of cultivated peanut Arachis hypogaea provides insights into genome evolution and oil improvement.</title>
        <authorList>
            <person name="Chen X."/>
        </authorList>
    </citation>
    <scope>NUCLEOTIDE SEQUENCE [LARGE SCALE GENOMIC DNA]</scope>
    <source>
        <strain evidence="2">cv. Fuhuasheng</strain>
        <tissue evidence="1">Leaves</tissue>
    </source>
</reference>